<evidence type="ECO:0000256" key="3">
    <source>
        <dbReference type="ARBA" id="ARBA00022475"/>
    </source>
</evidence>
<dbReference type="RefSeq" id="WP_070249626.1">
    <property type="nucleotide sequence ID" value="NZ_LROM01000094.1"/>
</dbReference>
<dbReference type="Gene3D" id="3.30.240.20">
    <property type="entry name" value="bsu07140 like domains"/>
    <property type="match status" value="1"/>
</dbReference>
<dbReference type="Proteomes" id="UP000175989">
    <property type="component" value="Unassembled WGS sequence"/>
</dbReference>
<feature type="domain" description="YetF C-terminal" evidence="8">
    <location>
        <begin position="86"/>
        <end position="154"/>
    </location>
</feature>
<evidence type="ECO:0000313" key="10">
    <source>
        <dbReference type="Proteomes" id="UP000175989"/>
    </source>
</evidence>
<keyword evidence="5 7" id="KW-1133">Transmembrane helix</keyword>
<proteinExistence type="inferred from homology"/>
<comment type="subcellular location">
    <subcellularLocation>
        <location evidence="1">Cell membrane</location>
        <topology evidence="1">Multi-pass membrane protein</topology>
    </subcellularLocation>
</comment>
<organism evidence="9 10">
    <name type="scientific">Duganella phyllosphaerae</name>
    <dbReference type="NCBI Taxonomy" id="762836"/>
    <lineage>
        <taxon>Bacteria</taxon>
        <taxon>Pseudomonadati</taxon>
        <taxon>Pseudomonadota</taxon>
        <taxon>Betaproteobacteria</taxon>
        <taxon>Burkholderiales</taxon>
        <taxon>Oxalobacteraceae</taxon>
        <taxon>Telluria group</taxon>
        <taxon>Duganella</taxon>
    </lineage>
</organism>
<evidence type="ECO:0000256" key="4">
    <source>
        <dbReference type="ARBA" id="ARBA00022692"/>
    </source>
</evidence>
<gene>
    <name evidence="9" type="ORF">DUPY_34400</name>
</gene>
<dbReference type="GO" id="GO:0005886">
    <property type="term" value="C:plasma membrane"/>
    <property type="evidence" value="ECO:0007669"/>
    <property type="project" value="UniProtKB-SubCell"/>
</dbReference>
<keyword evidence="4 7" id="KW-0812">Transmembrane</keyword>
<accession>A0A1E7WGX0</accession>
<evidence type="ECO:0000256" key="6">
    <source>
        <dbReference type="ARBA" id="ARBA00023136"/>
    </source>
</evidence>
<dbReference type="AlphaFoldDB" id="A0A1E7WGX0"/>
<dbReference type="InterPro" id="IPR023090">
    <property type="entry name" value="UPF0702_alpha/beta_dom_sf"/>
</dbReference>
<feature type="transmembrane region" description="Helical" evidence="7">
    <location>
        <begin position="6"/>
        <end position="25"/>
    </location>
</feature>
<dbReference type="EMBL" id="LROM01000094">
    <property type="protein sequence ID" value="OEZ97814.1"/>
    <property type="molecule type" value="Genomic_DNA"/>
</dbReference>
<keyword evidence="6 7" id="KW-0472">Membrane</keyword>
<evidence type="ECO:0000256" key="2">
    <source>
        <dbReference type="ARBA" id="ARBA00006448"/>
    </source>
</evidence>
<comment type="similarity">
    <text evidence="2">Belongs to the UPF0702 family.</text>
</comment>
<name>A0A1E7WGX0_9BURK</name>
<dbReference type="PANTHER" id="PTHR34582">
    <property type="entry name" value="UPF0702 TRANSMEMBRANE PROTEIN YCAP"/>
    <property type="match status" value="1"/>
</dbReference>
<dbReference type="Pfam" id="PF04239">
    <property type="entry name" value="DUF421"/>
    <property type="match status" value="1"/>
</dbReference>
<keyword evidence="10" id="KW-1185">Reference proteome</keyword>
<comment type="caution">
    <text evidence="9">The sequence shown here is derived from an EMBL/GenBank/DDBJ whole genome shotgun (WGS) entry which is preliminary data.</text>
</comment>
<dbReference type="PATRIC" id="fig|762836.4.peg.3540"/>
<evidence type="ECO:0000256" key="5">
    <source>
        <dbReference type="ARBA" id="ARBA00022989"/>
    </source>
</evidence>
<evidence type="ECO:0000256" key="1">
    <source>
        <dbReference type="ARBA" id="ARBA00004651"/>
    </source>
</evidence>
<evidence type="ECO:0000259" key="8">
    <source>
        <dbReference type="Pfam" id="PF04239"/>
    </source>
</evidence>
<feature type="transmembrane region" description="Helical" evidence="7">
    <location>
        <begin position="62"/>
        <end position="83"/>
    </location>
</feature>
<dbReference type="PANTHER" id="PTHR34582:SF6">
    <property type="entry name" value="UPF0702 TRANSMEMBRANE PROTEIN YCAP"/>
    <property type="match status" value="1"/>
</dbReference>
<dbReference type="OrthoDB" id="9793799at2"/>
<dbReference type="InterPro" id="IPR007353">
    <property type="entry name" value="DUF421"/>
</dbReference>
<sequence>MFELDLPWWELVLRASLIYIALLVMMRFTGKRTVGQFTPFDLLVVMLLSEAVSNGLSAGEDSVSGALISAGTLIVLNVGIAIATSRSEKMAKLVDGEAVLLGRDGQVFKDAMKREHVAKGDVDQALREADCPLDKMKYVFLEANGMITVLKEESSST</sequence>
<reference evidence="10" key="1">
    <citation type="journal article" date="2016" name="Front. Microbiol.">
        <title>Molecular Keys to the Janthinobacterium and Duganella spp. Interaction with the Plant Pathogen Fusarium graminearum.</title>
        <authorList>
            <person name="Haack F.S."/>
            <person name="Poehlein A."/>
            <person name="Kroger C."/>
            <person name="Voigt C.A."/>
            <person name="Piepenbring M."/>
            <person name="Bode H.B."/>
            <person name="Daniel R."/>
            <person name="Schafer W."/>
            <person name="Streit W.R."/>
        </authorList>
    </citation>
    <scope>NUCLEOTIDE SEQUENCE [LARGE SCALE GENOMIC DNA]</scope>
    <source>
        <strain evidence="10">T54</strain>
    </source>
</reference>
<evidence type="ECO:0000256" key="7">
    <source>
        <dbReference type="SAM" id="Phobius"/>
    </source>
</evidence>
<protein>
    <recommendedName>
        <fullName evidence="8">YetF C-terminal domain-containing protein</fullName>
    </recommendedName>
</protein>
<evidence type="ECO:0000313" key="9">
    <source>
        <dbReference type="EMBL" id="OEZ97814.1"/>
    </source>
</evidence>
<keyword evidence="3" id="KW-1003">Cell membrane</keyword>